<organism evidence="1 2">
    <name type="scientific">Ceriporiopsis subvermispora (strain B)</name>
    <name type="common">White-rot fungus</name>
    <name type="synonym">Gelatoporia subvermispora</name>
    <dbReference type="NCBI Taxonomy" id="914234"/>
    <lineage>
        <taxon>Eukaryota</taxon>
        <taxon>Fungi</taxon>
        <taxon>Dikarya</taxon>
        <taxon>Basidiomycota</taxon>
        <taxon>Agaricomycotina</taxon>
        <taxon>Agaricomycetes</taxon>
        <taxon>Polyporales</taxon>
        <taxon>Gelatoporiaceae</taxon>
        <taxon>Gelatoporia</taxon>
    </lineage>
</organism>
<keyword evidence="2" id="KW-1185">Reference proteome</keyword>
<proteinExistence type="predicted"/>
<gene>
    <name evidence="1" type="ORF">CERSUDRAFT_156736</name>
</gene>
<dbReference type="HOGENOM" id="CLU_463796_0_0_1"/>
<evidence type="ECO:0000313" key="2">
    <source>
        <dbReference type="Proteomes" id="UP000016930"/>
    </source>
</evidence>
<dbReference type="EMBL" id="KB445799">
    <property type="protein sequence ID" value="EMD35990.1"/>
    <property type="molecule type" value="Genomic_DNA"/>
</dbReference>
<reference evidence="1 2" key="1">
    <citation type="journal article" date="2012" name="Proc. Natl. Acad. Sci. U.S.A.">
        <title>Comparative genomics of Ceriporiopsis subvermispora and Phanerochaete chrysosporium provide insight into selective ligninolysis.</title>
        <authorList>
            <person name="Fernandez-Fueyo E."/>
            <person name="Ruiz-Duenas F.J."/>
            <person name="Ferreira P."/>
            <person name="Floudas D."/>
            <person name="Hibbett D.S."/>
            <person name="Canessa P."/>
            <person name="Larrondo L.F."/>
            <person name="James T.Y."/>
            <person name="Seelenfreund D."/>
            <person name="Lobos S."/>
            <person name="Polanco R."/>
            <person name="Tello M."/>
            <person name="Honda Y."/>
            <person name="Watanabe T."/>
            <person name="Watanabe T."/>
            <person name="Ryu J.S."/>
            <person name="Kubicek C.P."/>
            <person name="Schmoll M."/>
            <person name="Gaskell J."/>
            <person name="Hammel K.E."/>
            <person name="St John F.J."/>
            <person name="Vanden Wymelenberg A."/>
            <person name="Sabat G."/>
            <person name="Splinter BonDurant S."/>
            <person name="Syed K."/>
            <person name="Yadav J.S."/>
            <person name="Doddapaneni H."/>
            <person name="Subramanian V."/>
            <person name="Lavin J.L."/>
            <person name="Oguiza J.A."/>
            <person name="Perez G."/>
            <person name="Pisabarro A.G."/>
            <person name="Ramirez L."/>
            <person name="Santoyo F."/>
            <person name="Master E."/>
            <person name="Coutinho P.M."/>
            <person name="Henrissat B."/>
            <person name="Lombard V."/>
            <person name="Magnuson J.K."/>
            <person name="Kuees U."/>
            <person name="Hori C."/>
            <person name="Igarashi K."/>
            <person name="Samejima M."/>
            <person name="Held B.W."/>
            <person name="Barry K.W."/>
            <person name="LaButti K.M."/>
            <person name="Lapidus A."/>
            <person name="Lindquist E.A."/>
            <person name="Lucas S.M."/>
            <person name="Riley R."/>
            <person name="Salamov A.A."/>
            <person name="Hoffmeister D."/>
            <person name="Schwenk D."/>
            <person name="Hadar Y."/>
            <person name="Yarden O."/>
            <person name="de Vries R.P."/>
            <person name="Wiebenga A."/>
            <person name="Stenlid J."/>
            <person name="Eastwood D."/>
            <person name="Grigoriev I.V."/>
            <person name="Berka R.M."/>
            <person name="Blanchette R.A."/>
            <person name="Kersten P."/>
            <person name="Martinez A.T."/>
            <person name="Vicuna R."/>
            <person name="Cullen D."/>
        </authorList>
    </citation>
    <scope>NUCLEOTIDE SEQUENCE [LARGE SCALE GENOMIC DNA]</scope>
    <source>
        <strain evidence="1 2">B</strain>
    </source>
</reference>
<dbReference type="AlphaFoldDB" id="M2QV90"/>
<evidence type="ECO:0000313" key="1">
    <source>
        <dbReference type="EMBL" id="EMD35990.1"/>
    </source>
</evidence>
<dbReference type="OrthoDB" id="245563at2759"/>
<protein>
    <submittedName>
        <fullName evidence="1">Uncharacterized protein</fullName>
    </submittedName>
</protein>
<accession>M2QV90</accession>
<sequence>MSSLKPSILLLSLSQLGMEESNDHLYTALRQRAELAHLSTAQAAIKRLARTPTPQAVIVTDAGVTEPDNCNVLERLVSYAKGGGIVVFACQFSSFVKYDDLSAMFTVMWKLPWTAGDYGRRDLRLNRAAKCVDTGKLVQKLYTKVLQLANVSREDAIYRSANTHSRAGDTISTPAAYTAIERGRVGFIGDVNFIPEFTRVILEMCFPKHLPSTSSGPETTSPSVLILSLNKESWTEESYAQLYRGLRKNATVSEVLSANAAKHALNNSSPSAVLVTDAAIHERKHRSLLAQVIQYARAGGRVVLGLNFSNHFTLGSGPQFFSQWGFPSWDVGSYHRSTFALNPAGVPTPLNSNALFSEYSMKTLHITGINTREDAVYLPTESSHVESMVFPNVQITGSGLEESPAVFARVGDGYLGYVGDVNGEQPSIRLLIEMCGVKVKAGDLGAELRTAEVTLHPDGTVDAVKETILEKPLPVPRAPRAREAEVVARAAKRAANSRAKAVKAEKLKTEVSTRYLIALHYPTFPLGQHVVWKREVCRSSGTVPQSGIRVQTFASILDEPCTSATETRTASVLPVIACASIDQILAGY</sequence>
<name>M2QV90_CERS8</name>
<dbReference type="Proteomes" id="UP000016930">
    <property type="component" value="Unassembled WGS sequence"/>
</dbReference>